<accession>A0ABS1TK58</accession>
<organism evidence="1 2">
    <name type="scientific">Neobacillus paridis</name>
    <dbReference type="NCBI Taxonomy" id="2803862"/>
    <lineage>
        <taxon>Bacteria</taxon>
        <taxon>Bacillati</taxon>
        <taxon>Bacillota</taxon>
        <taxon>Bacilli</taxon>
        <taxon>Bacillales</taxon>
        <taxon>Bacillaceae</taxon>
        <taxon>Neobacillus</taxon>
    </lineage>
</organism>
<dbReference type="Gene3D" id="1.10.10.60">
    <property type="entry name" value="Homeodomain-like"/>
    <property type="match status" value="1"/>
</dbReference>
<dbReference type="InterPro" id="IPR009057">
    <property type="entry name" value="Homeodomain-like_sf"/>
</dbReference>
<comment type="caution">
    <text evidence="1">The sequence shown here is derived from an EMBL/GenBank/DDBJ whole genome shotgun (WGS) entry which is preliminary data.</text>
</comment>
<protein>
    <submittedName>
        <fullName evidence="1">Transposase</fullName>
    </submittedName>
</protein>
<gene>
    <name evidence="1" type="ORF">JK635_05415</name>
</gene>
<dbReference type="SUPFAM" id="SSF46689">
    <property type="entry name" value="Homeodomain-like"/>
    <property type="match status" value="1"/>
</dbReference>
<keyword evidence="2" id="KW-1185">Reference proteome</keyword>
<dbReference type="EMBL" id="JAESWB010000045">
    <property type="protein sequence ID" value="MBL4951677.1"/>
    <property type="molecule type" value="Genomic_DNA"/>
</dbReference>
<dbReference type="Proteomes" id="UP000623967">
    <property type="component" value="Unassembled WGS sequence"/>
</dbReference>
<name>A0ABS1TK58_9BACI</name>
<sequence length="65" mass="7802">MKNRYKTNFKKAIVELYTMGRSVSYLSKEYSVPKSTIYNWLHEKQPEVLKINITIVRFSEFKVLI</sequence>
<evidence type="ECO:0000313" key="2">
    <source>
        <dbReference type="Proteomes" id="UP000623967"/>
    </source>
</evidence>
<reference evidence="1 2" key="1">
    <citation type="submission" date="2021-01" db="EMBL/GenBank/DDBJ databases">
        <title>Genome public.</title>
        <authorList>
            <person name="Liu C."/>
            <person name="Sun Q."/>
        </authorList>
    </citation>
    <scope>NUCLEOTIDE SEQUENCE [LARGE SCALE GENOMIC DNA]</scope>
    <source>
        <strain evidence="1 2">YIM B02564</strain>
    </source>
</reference>
<evidence type="ECO:0000313" key="1">
    <source>
        <dbReference type="EMBL" id="MBL4951677.1"/>
    </source>
</evidence>
<dbReference type="InterPro" id="IPR002514">
    <property type="entry name" value="Transposase_8"/>
</dbReference>
<dbReference type="RefSeq" id="WP_202652955.1">
    <property type="nucleotide sequence ID" value="NZ_JAESWB010000045.1"/>
</dbReference>
<proteinExistence type="predicted"/>
<dbReference type="Pfam" id="PF01527">
    <property type="entry name" value="HTH_Tnp_1"/>
    <property type="match status" value="1"/>
</dbReference>